<dbReference type="InterPro" id="IPR003439">
    <property type="entry name" value="ABC_transporter-like_ATP-bd"/>
</dbReference>
<organism evidence="6 7">
    <name type="scientific">Oribacterium sinus</name>
    <dbReference type="NCBI Taxonomy" id="237576"/>
    <lineage>
        <taxon>Bacteria</taxon>
        <taxon>Bacillati</taxon>
        <taxon>Bacillota</taxon>
        <taxon>Clostridia</taxon>
        <taxon>Lachnospirales</taxon>
        <taxon>Lachnospiraceae</taxon>
        <taxon>Oribacterium</taxon>
    </lineage>
</organism>
<reference evidence="6 7" key="1">
    <citation type="submission" date="2020-08" db="EMBL/GenBank/DDBJ databases">
        <title>Genomic Encyclopedia of Type Strains, Phase IV (KMG-IV): sequencing the most valuable type-strain genomes for metagenomic binning, comparative biology and taxonomic classification.</title>
        <authorList>
            <person name="Goeker M."/>
        </authorList>
    </citation>
    <scope>NUCLEOTIDE SEQUENCE [LARGE SCALE GENOMIC DNA]</scope>
    <source>
        <strain evidence="6 7">DSM 17245</strain>
    </source>
</reference>
<dbReference type="InterPro" id="IPR003593">
    <property type="entry name" value="AAA+_ATPase"/>
</dbReference>
<evidence type="ECO:0000256" key="4">
    <source>
        <dbReference type="ARBA" id="ARBA00022840"/>
    </source>
</evidence>
<dbReference type="Pfam" id="PF00005">
    <property type="entry name" value="ABC_tran"/>
    <property type="match status" value="1"/>
</dbReference>
<dbReference type="Proteomes" id="UP000522163">
    <property type="component" value="Unassembled WGS sequence"/>
</dbReference>
<dbReference type="RefSeq" id="WP_183681792.1">
    <property type="nucleotide sequence ID" value="NZ_JACHHH010000001.1"/>
</dbReference>
<dbReference type="GO" id="GO:0016887">
    <property type="term" value="F:ATP hydrolysis activity"/>
    <property type="evidence" value="ECO:0007669"/>
    <property type="project" value="InterPro"/>
</dbReference>
<evidence type="ECO:0000313" key="6">
    <source>
        <dbReference type="EMBL" id="MBB6040243.1"/>
    </source>
</evidence>
<sequence>MQVAVALARARVLVVPAVQQSQKSNEQHLPPELQKLWRLFQKNNCHVMALQIIKKLYVMVYGGAMEPLLEIKGLNVDINGLQILNLREQTITIQEGDIVGIIGENGAGKSTFINCLIDKINYKGKIVRNYSLDKLGIQFQTNNYNKLMKVFELIQIISHKSKFDSSLKSQIDKFDITELLNKRIEKLSIGEQQRLTLFLVLYLNPEILIFDELTTGLDYKKRTKILDIVKTYSQGKTVLTVTHYYEELNDWVNKILILHKGDLVFWGTFDNLKETFKHYSIVTLSTDDFYNLPKELKNINTVSVDDKTCGLIVADEYHQEEILRSLSRSNIRFQINPNSIYNLYMLAMKNFIEKKEA</sequence>
<keyword evidence="2" id="KW-0813">Transport</keyword>
<dbReference type="SMART" id="SM00382">
    <property type="entry name" value="AAA"/>
    <property type="match status" value="1"/>
</dbReference>
<dbReference type="GO" id="GO:0005524">
    <property type="term" value="F:ATP binding"/>
    <property type="evidence" value="ECO:0007669"/>
    <property type="project" value="UniProtKB-KW"/>
</dbReference>
<dbReference type="PROSITE" id="PS50893">
    <property type="entry name" value="ABC_TRANSPORTER_2"/>
    <property type="match status" value="1"/>
</dbReference>
<name>A0A7W9SDL6_9FIRM</name>
<dbReference type="GeneID" id="85013775"/>
<keyword evidence="4 6" id="KW-0067">ATP-binding</keyword>
<protein>
    <submittedName>
        <fullName evidence="6">ABC-2 type transport system ATP-binding protein</fullName>
    </submittedName>
</protein>
<proteinExistence type="inferred from homology"/>
<comment type="similarity">
    <text evidence="1">Belongs to the ABC transporter superfamily.</text>
</comment>
<comment type="caution">
    <text evidence="6">The sequence shown here is derived from an EMBL/GenBank/DDBJ whole genome shotgun (WGS) entry which is preliminary data.</text>
</comment>
<dbReference type="InterPro" id="IPR027417">
    <property type="entry name" value="P-loop_NTPase"/>
</dbReference>
<gene>
    <name evidence="6" type="ORF">HNQ46_000204</name>
</gene>
<keyword evidence="3" id="KW-0547">Nucleotide-binding</keyword>
<dbReference type="InterPro" id="IPR050763">
    <property type="entry name" value="ABC_transporter_ATP-binding"/>
</dbReference>
<evidence type="ECO:0000259" key="5">
    <source>
        <dbReference type="PROSITE" id="PS50893"/>
    </source>
</evidence>
<accession>A0A7W9SDL6</accession>
<dbReference type="AlphaFoldDB" id="A0A7W9SDL6"/>
<dbReference type="PANTHER" id="PTHR42711">
    <property type="entry name" value="ABC TRANSPORTER ATP-BINDING PROTEIN"/>
    <property type="match status" value="1"/>
</dbReference>
<dbReference type="EMBL" id="JACHHH010000001">
    <property type="protein sequence ID" value="MBB6040243.1"/>
    <property type="molecule type" value="Genomic_DNA"/>
</dbReference>
<dbReference type="PANTHER" id="PTHR42711:SF5">
    <property type="entry name" value="ABC TRANSPORTER ATP-BINDING PROTEIN NATA"/>
    <property type="match status" value="1"/>
</dbReference>
<evidence type="ECO:0000313" key="7">
    <source>
        <dbReference type="Proteomes" id="UP000522163"/>
    </source>
</evidence>
<evidence type="ECO:0000256" key="2">
    <source>
        <dbReference type="ARBA" id="ARBA00022448"/>
    </source>
</evidence>
<evidence type="ECO:0000256" key="1">
    <source>
        <dbReference type="ARBA" id="ARBA00005417"/>
    </source>
</evidence>
<feature type="domain" description="ABC transporter" evidence="5">
    <location>
        <begin position="71"/>
        <end position="285"/>
    </location>
</feature>
<evidence type="ECO:0000256" key="3">
    <source>
        <dbReference type="ARBA" id="ARBA00022741"/>
    </source>
</evidence>
<dbReference type="SUPFAM" id="SSF52540">
    <property type="entry name" value="P-loop containing nucleoside triphosphate hydrolases"/>
    <property type="match status" value="1"/>
</dbReference>
<dbReference type="Gene3D" id="3.40.50.300">
    <property type="entry name" value="P-loop containing nucleotide triphosphate hydrolases"/>
    <property type="match status" value="1"/>
</dbReference>